<dbReference type="Gene3D" id="1.10.260.30">
    <property type="entry name" value="Signal recognition particle, SRP54 subunit, M-domain"/>
    <property type="match status" value="1"/>
</dbReference>
<dbReference type="SUPFAM" id="SSF47446">
    <property type="entry name" value="Signal peptide-binding domain"/>
    <property type="match status" value="1"/>
</dbReference>
<keyword evidence="4" id="KW-1185">Reference proteome</keyword>
<dbReference type="InterPro" id="IPR036891">
    <property type="entry name" value="Signal_recog_part_SRP54_M_sf"/>
</dbReference>
<proteinExistence type="predicted"/>
<gene>
    <name evidence="3" type="ORF">BWQ96_03638</name>
</gene>
<feature type="domain" description="Signal recognition particle SRP54 subunit M-domain" evidence="2">
    <location>
        <begin position="37"/>
        <end position="123"/>
    </location>
</feature>
<dbReference type="Pfam" id="PF02978">
    <property type="entry name" value="SRP_SPB"/>
    <property type="match status" value="1"/>
</dbReference>
<accession>A0A2V3IX19</accession>
<reference evidence="3 4" key="1">
    <citation type="journal article" date="2018" name="Mol. Biol. Evol.">
        <title>Analysis of the draft genome of the red seaweed Gracilariopsis chorda provides insights into genome size evolution in Rhodophyta.</title>
        <authorList>
            <person name="Lee J."/>
            <person name="Yang E.C."/>
            <person name="Graf L."/>
            <person name="Yang J.H."/>
            <person name="Qiu H."/>
            <person name="Zel Zion U."/>
            <person name="Chan C.X."/>
            <person name="Stephens T.G."/>
            <person name="Weber A.P.M."/>
            <person name="Boo G.H."/>
            <person name="Boo S.M."/>
            <person name="Kim K.M."/>
            <person name="Shin Y."/>
            <person name="Jung M."/>
            <person name="Lee S.J."/>
            <person name="Yim H.S."/>
            <person name="Lee J.H."/>
            <person name="Bhattacharya D."/>
            <person name="Yoon H.S."/>
        </authorList>
    </citation>
    <scope>NUCLEOTIDE SEQUENCE [LARGE SCALE GENOMIC DNA]</scope>
    <source>
        <strain evidence="3 4">SKKU-2015</strain>
        <tissue evidence="3">Whole body</tissue>
    </source>
</reference>
<name>A0A2V3IX19_9FLOR</name>
<evidence type="ECO:0000313" key="3">
    <source>
        <dbReference type="EMBL" id="PXF46649.1"/>
    </source>
</evidence>
<dbReference type="Proteomes" id="UP000247409">
    <property type="component" value="Unassembled WGS sequence"/>
</dbReference>
<sequence length="180" mass="20486">MKSAYGEAQTSAEEKRSKKMFQIQMGYLRGKEMMTPNVFLSALQKMKQAAGLSGVKEHLPWVQNNPALGEFKQQESIIAAMTPSEKKDAFSITISDKKRIMRAADAPMEAVEALVTQITQMRRIQKWMWKREKEGLPIPRSADELERMIVASGGVKGAREHHKYPNPGVPEKGRTRRWAW</sequence>
<dbReference type="AlphaFoldDB" id="A0A2V3IX19"/>
<dbReference type="InterPro" id="IPR004125">
    <property type="entry name" value="Signal_recog_particle_SRP54_M"/>
</dbReference>
<evidence type="ECO:0000313" key="4">
    <source>
        <dbReference type="Proteomes" id="UP000247409"/>
    </source>
</evidence>
<dbReference type="OrthoDB" id="432970at2759"/>
<comment type="caution">
    <text evidence="3">The sequence shown here is derived from an EMBL/GenBank/DDBJ whole genome shotgun (WGS) entry which is preliminary data.</text>
</comment>
<evidence type="ECO:0000256" key="1">
    <source>
        <dbReference type="SAM" id="MobiDB-lite"/>
    </source>
</evidence>
<feature type="region of interest" description="Disordered" evidence="1">
    <location>
        <begin position="156"/>
        <end position="180"/>
    </location>
</feature>
<evidence type="ECO:0000259" key="2">
    <source>
        <dbReference type="Pfam" id="PF02978"/>
    </source>
</evidence>
<dbReference type="EMBL" id="NBIV01000035">
    <property type="protein sequence ID" value="PXF46649.1"/>
    <property type="molecule type" value="Genomic_DNA"/>
</dbReference>
<protein>
    <recommendedName>
        <fullName evidence="2">Signal recognition particle SRP54 subunit M-domain domain-containing protein</fullName>
    </recommendedName>
</protein>
<dbReference type="GO" id="GO:0048500">
    <property type="term" value="C:signal recognition particle"/>
    <property type="evidence" value="ECO:0007669"/>
    <property type="project" value="InterPro"/>
</dbReference>
<dbReference type="GO" id="GO:0008312">
    <property type="term" value="F:7S RNA binding"/>
    <property type="evidence" value="ECO:0007669"/>
    <property type="project" value="InterPro"/>
</dbReference>
<organism evidence="3 4">
    <name type="scientific">Gracilariopsis chorda</name>
    <dbReference type="NCBI Taxonomy" id="448386"/>
    <lineage>
        <taxon>Eukaryota</taxon>
        <taxon>Rhodophyta</taxon>
        <taxon>Florideophyceae</taxon>
        <taxon>Rhodymeniophycidae</taxon>
        <taxon>Gracilariales</taxon>
        <taxon>Gracilariaceae</taxon>
        <taxon>Gracilariopsis</taxon>
    </lineage>
</organism>
<dbReference type="GO" id="GO:0006614">
    <property type="term" value="P:SRP-dependent cotranslational protein targeting to membrane"/>
    <property type="evidence" value="ECO:0007669"/>
    <property type="project" value="InterPro"/>
</dbReference>